<dbReference type="OrthoDB" id="2413653at2759"/>
<dbReference type="EMBL" id="CAMKVN010001881">
    <property type="protein sequence ID" value="CAI2178583.1"/>
    <property type="molecule type" value="Genomic_DNA"/>
</dbReference>
<comment type="caution">
    <text evidence="1">The sequence shown here is derived from an EMBL/GenBank/DDBJ whole genome shotgun (WGS) entry which is preliminary data.</text>
</comment>
<dbReference type="Proteomes" id="UP001153678">
    <property type="component" value="Unassembled WGS sequence"/>
</dbReference>
<feature type="non-terminal residue" evidence="1">
    <location>
        <position position="1"/>
    </location>
</feature>
<dbReference type="AlphaFoldDB" id="A0A9W4WQE3"/>
<reference evidence="1" key="1">
    <citation type="submission" date="2022-08" db="EMBL/GenBank/DDBJ databases">
        <authorList>
            <person name="Kallberg Y."/>
            <person name="Tangrot J."/>
            <person name="Rosling A."/>
        </authorList>
    </citation>
    <scope>NUCLEOTIDE SEQUENCE</scope>
    <source>
        <strain evidence="1">Wild A</strain>
    </source>
</reference>
<proteinExistence type="predicted"/>
<evidence type="ECO:0000313" key="1">
    <source>
        <dbReference type="EMBL" id="CAI2178583.1"/>
    </source>
</evidence>
<gene>
    <name evidence="1" type="ORF">FWILDA_LOCUS8659</name>
</gene>
<organism evidence="1 2">
    <name type="scientific">Funneliformis geosporum</name>
    <dbReference type="NCBI Taxonomy" id="1117311"/>
    <lineage>
        <taxon>Eukaryota</taxon>
        <taxon>Fungi</taxon>
        <taxon>Fungi incertae sedis</taxon>
        <taxon>Mucoromycota</taxon>
        <taxon>Glomeromycotina</taxon>
        <taxon>Glomeromycetes</taxon>
        <taxon>Glomerales</taxon>
        <taxon>Glomeraceae</taxon>
        <taxon>Funneliformis</taxon>
    </lineage>
</organism>
<keyword evidence="2" id="KW-1185">Reference proteome</keyword>
<name>A0A9W4WQE3_9GLOM</name>
<protein>
    <submittedName>
        <fullName evidence="1">15894_t:CDS:1</fullName>
    </submittedName>
</protein>
<evidence type="ECO:0000313" key="2">
    <source>
        <dbReference type="Proteomes" id="UP001153678"/>
    </source>
</evidence>
<sequence length="64" mass="7266">TYGFLINENSAGLVLKAIKMMNVDDPAIFVQWDARGFNDTTTENCRNGVARQTLTANESFRLYY</sequence>
<accession>A0A9W4WQE3</accession>